<evidence type="ECO:0000313" key="19">
    <source>
        <dbReference type="Proteomes" id="UP000838763"/>
    </source>
</evidence>
<keyword evidence="13" id="KW-0539">Nucleus</keyword>
<sequence length="417" mass="46833">MGIFVQRKVKAGEELTFNYNVDRYGADPQPCYCGEPECVGFIGGKTQTGRATKLPALIVEALGIDGGDGWDTAVAKKPRRKRPDEDDEEYVNSLQAKSLDEDGARKVMAALMQCKEKWIAIKLLERIQKCDDNYVLNMVMRMHAYQIMKTMITSFTEDDNVIIQVLDVLDRMPRLTKNKIVDSNIEATVQGLKAPPDTPEILLQDTPVEKWRQLSLEKQKKIYENTIFPHIKYVLDKFRHKLPRDQLKRFAKDLVKKLVASDYKNDRVQDPTATLTDKQVKKVKSYVKDFLDRAVVKYREHEKKKAGHDSATNADDDGAGNGPEPLPASDTLNGVLSKEDSMVTDITVEAISSPEDGGSHTPGSPRLKRKRGEEDDVPIITPVDELEPVTKRVKELEEGAAETPPPPPPLPSARGKW</sequence>
<comment type="catalytic activity">
    <reaction evidence="15">
        <text>L-lysyl(36)-[histone H3] + 3 S-adenosyl-L-methionine = N(6),N(6),N(6)-trimethyl-L-lysyl(36)-[histone H3] + 3 S-adenosyl-L-homocysteine + 3 H(+)</text>
        <dbReference type="Rhea" id="RHEA:60324"/>
        <dbReference type="Rhea" id="RHEA-COMP:9785"/>
        <dbReference type="Rhea" id="RHEA-COMP:15536"/>
        <dbReference type="ChEBI" id="CHEBI:15378"/>
        <dbReference type="ChEBI" id="CHEBI:29969"/>
        <dbReference type="ChEBI" id="CHEBI:57856"/>
        <dbReference type="ChEBI" id="CHEBI:59789"/>
        <dbReference type="ChEBI" id="CHEBI:61961"/>
        <dbReference type="EC" id="2.1.1.359"/>
    </reaction>
</comment>
<accession>A0A9P1GX34</accession>
<feature type="compositionally biased region" description="Basic and acidic residues" evidence="16">
    <location>
        <begin position="388"/>
        <end position="397"/>
    </location>
</feature>
<dbReference type="Gene3D" id="1.10.1740.100">
    <property type="entry name" value="Set2, Rpb1 interacting domain"/>
    <property type="match status" value="1"/>
</dbReference>
<gene>
    <name evidence="18" type="ORF">PPNO1_LOCUS1287</name>
</gene>
<feature type="domain" description="Post-SET" evidence="17">
    <location>
        <begin position="27"/>
        <end position="43"/>
    </location>
</feature>
<dbReference type="PROSITE" id="PS50868">
    <property type="entry name" value="POST_SET"/>
    <property type="match status" value="1"/>
</dbReference>
<dbReference type="GO" id="GO:0005694">
    <property type="term" value="C:chromosome"/>
    <property type="evidence" value="ECO:0007669"/>
    <property type="project" value="UniProtKB-SubCell"/>
</dbReference>
<evidence type="ECO:0000256" key="3">
    <source>
        <dbReference type="ARBA" id="ARBA00004286"/>
    </source>
</evidence>
<organism evidence="18 19">
    <name type="scientific">Parascedosporium putredinis</name>
    <dbReference type="NCBI Taxonomy" id="1442378"/>
    <lineage>
        <taxon>Eukaryota</taxon>
        <taxon>Fungi</taxon>
        <taxon>Dikarya</taxon>
        <taxon>Ascomycota</taxon>
        <taxon>Pezizomycotina</taxon>
        <taxon>Sordariomycetes</taxon>
        <taxon>Hypocreomycetidae</taxon>
        <taxon>Microascales</taxon>
        <taxon>Microascaceae</taxon>
        <taxon>Parascedosporium</taxon>
    </lineage>
</organism>
<evidence type="ECO:0000256" key="12">
    <source>
        <dbReference type="ARBA" id="ARBA00023163"/>
    </source>
</evidence>
<dbReference type="InterPro" id="IPR013257">
    <property type="entry name" value="SRI"/>
</dbReference>
<keyword evidence="10" id="KW-0949">S-adenosyl-L-methionine</keyword>
<reference evidence="18" key="1">
    <citation type="submission" date="2022-11" db="EMBL/GenBank/DDBJ databases">
        <authorList>
            <person name="Scott C."/>
            <person name="Bruce N."/>
        </authorList>
    </citation>
    <scope>NUCLEOTIDE SEQUENCE</scope>
</reference>
<keyword evidence="19" id="KW-1185">Reference proteome</keyword>
<keyword evidence="6" id="KW-0158">Chromosome</keyword>
<evidence type="ECO:0000256" key="9">
    <source>
        <dbReference type="ARBA" id="ARBA00022679"/>
    </source>
</evidence>
<evidence type="ECO:0000313" key="18">
    <source>
        <dbReference type="EMBL" id="CAI4211504.1"/>
    </source>
</evidence>
<dbReference type="InterPro" id="IPR050777">
    <property type="entry name" value="SET2_Histone-Lys_MeTrsfase"/>
</dbReference>
<keyword evidence="12" id="KW-0804">Transcription</keyword>
<dbReference type="SUPFAM" id="SSF82199">
    <property type="entry name" value="SET domain"/>
    <property type="match status" value="1"/>
</dbReference>
<feature type="region of interest" description="Disordered" evidence="16">
    <location>
        <begin position="349"/>
        <end position="417"/>
    </location>
</feature>
<protein>
    <recommendedName>
        <fullName evidence="5">Histone-lysine N-methyltransferase, H3 lysine-36 specific</fullName>
        <ecNumber evidence="4">2.1.1.359</ecNumber>
    </recommendedName>
    <alternativeName>
        <fullName evidence="14">SET domain-containing protein 2</fullName>
    </alternativeName>
</protein>
<evidence type="ECO:0000256" key="5">
    <source>
        <dbReference type="ARBA" id="ARBA00018028"/>
    </source>
</evidence>
<evidence type="ECO:0000256" key="2">
    <source>
        <dbReference type="ARBA" id="ARBA00004123"/>
    </source>
</evidence>
<evidence type="ECO:0000256" key="16">
    <source>
        <dbReference type="SAM" id="MobiDB-lite"/>
    </source>
</evidence>
<dbReference type="PANTHER" id="PTHR22884">
    <property type="entry name" value="SET DOMAIN PROTEINS"/>
    <property type="match status" value="1"/>
</dbReference>
<dbReference type="GO" id="GO:0006355">
    <property type="term" value="P:regulation of DNA-templated transcription"/>
    <property type="evidence" value="ECO:0007669"/>
    <property type="project" value="InterPro"/>
</dbReference>
<dbReference type="FunFam" id="1.10.1740.100:FF:000002">
    <property type="entry name" value="Histone-lysine N-methyltransferase"/>
    <property type="match status" value="1"/>
</dbReference>
<dbReference type="Gene3D" id="2.170.270.10">
    <property type="entry name" value="SET domain"/>
    <property type="match status" value="1"/>
</dbReference>
<evidence type="ECO:0000256" key="1">
    <source>
        <dbReference type="ARBA" id="ARBA00003901"/>
    </source>
</evidence>
<evidence type="ECO:0000256" key="15">
    <source>
        <dbReference type="ARBA" id="ARBA00047545"/>
    </source>
</evidence>
<evidence type="ECO:0000256" key="4">
    <source>
        <dbReference type="ARBA" id="ARBA00012178"/>
    </source>
</evidence>
<evidence type="ECO:0000256" key="13">
    <source>
        <dbReference type="ARBA" id="ARBA00023242"/>
    </source>
</evidence>
<evidence type="ECO:0000256" key="14">
    <source>
        <dbReference type="ARBA" id="ARBA00030091"/>
    </source>
</evidence>
<dbReference type="InterPro" id="IPR038190">
    <property type="entry name" value="SRI_sf"/>
</dbReference>
<evidence type="ECO:0000256" key="7">
    <source>
        <dbReference type="ARBA" id="ARBA00022491"/>
    </source>
</evidence>
<evidence type="ECO:0000259" key="17">
    <source>
        <dbReference type="PROSITE" id="PS50868"/>
    </source>
</evidence>
<dbReference type="SMART" id="SM00508">
    <property type="entry name" value="PostSET"/>
    <property type="match status" value="1"/>
</dbReference>
<keyword evidence="11" id="KW-0805">Transcription regulation</keyword>
<evidence type="ECO:0000256" key="6">
    <source>
        <dbReference type="ARBA" id="ARBA00022454"/>
    </source>
</evidence>
<dbReference type="GO" id="GO:0005634">
    <property type="term" value="C:nucleus"/>
    <property type="evidence" value="ECO:0007669"/>
    <property type="project" value="UniProtKB-SubCell"/>
</dbReference>
<keyword evidence="7" id="KW-0678">Repressor</keyword>
<dbReference type="InterPro" id="IPR046341">
    <property type="entry name" value="SET_dom_sf"/>
</dbReference>
<dbReference type="GO" id="GO:0032259">
    <property type="term" value="P:methylation"/>
    <property type="evidence" value="ECO:0007669"/>
    <property type="project" value="UniProtKB-KW"/>
</dbReference>
<comment type="subcellular location">
    <subcellularLocation>
        <location evidence="3">Chromosome</location>
    </subcellularLocation>
    <subcellularLocation>
        <location evidence="2">Nucleus</location>
    </subcellularLocation>
</comment>
<name>A0A9P1GX34_9PEZI</name>
<dbReference type="Pfam" id="PF08236">
    <property type="entry name" value="SRI"/>
    <property type="match status" value="1"/>
</dbReference>
<comment type="caution">
    <text evidence="18">The sequence shown here is derived from an EMBL/GenBank/DDBJ whole genome shotgun (WGS) entry which is preliminary data.</text>
</comment>
<dbReference type="Proteomes" id="UP000838763">
    <property type="component" value="Unassembled WGS sequence"/>
</dbReference>
<dbReference type="AlphaFoldDB" id="A0A9P1GX34"/>
<evidence type="ECO:0000256" key="8">
    <source>
        <dbReference type="ARBA" id="ARBA00022603"/>
    </source>
</evidence>
<feature type="region of interest" description="Disordered" evidence="16">
    <location>
        <begin position="301"/>
        <end position="333"/>
    </location>
</feature>
<proteinExistence type="predicted"/>
<dbReference type="EC" id="2.1.1.359" evidence="4"/>
<keyword evidence="9" id="KW-0808">Transferase</keyword>
<dbReference type="OrthoDB" id="422362at2759"/>
<evidence type="ECO:0000256" key="10">
    <source>
        <dbReference type="ARBA" id="ARBA00022691"/>
    </source>
</evidence>
<evidence type="ECO:0000256" key="11">
    <source>
        <dbReference type="ARBA" id="ARBA00023015"/>
    </source>
</evidence>
<comment type="function">
    <text evidence="1">Histone methyltransferase that trimethylates histone H3 'Lys-36' forming H3K36me3. Involved in transcription elongation as well as in transcription repression.</text>
</comment>
<dbReference type="GO" id="GO:0140955">
    <property type="term" value="F:histone H3K36 trimethyltransferase activity"/>
    <property type="evidence" value="ECO:0007669"/>
    <property type="project" value="UniProtKB-EC"/>
</dbReference>
<dbReference type="InterPro" id="IPR003616">
    <property type="entry name" value="Post-SET_dom"/>
</dbReference>
<dbReference type="EMBL" id="CALLCH030000002">
    <property type="protein sequence ID" value="CAI4211504.1"/>
    <property type="molecule type" value="Genomic_DNA"/>
</dbReference>
<keyword evidence="8" id="KW-0489">Methyltransferase</keyword>